<protein>
    <recommendedName>
        <fullName evidence="5">Pseudouridine synthase</fullName>
        <ecNumber evidence="5">5.4.99.-</ecNumber>
    </recommendedName>
</protein>
<evidence type="ECO:0000259" key="8">
    <source>
        <dbReference type="Pfam" id="PF01479"/>
    </source>
</evidence>
<evidence type="ECO:0000256" key="2">
    <source>
        <dbReference type="ARBA" id="ARBA00023235"/>
    </source>
</evidence>
<reference evidence="9 10" key="1">
    <citation type="submission" date="2023-05" db="EMBL/GenBank/DDBJ databases">
        <authorList>
            <person name="Yin Y."/>
            <person name="Lu Z."/>
        </authorList>
    </citation>
    <scope>NUCLEOTIDE SEQUENCE [LARGE SCALE GENOMIC DNA]</scope>
    <source>
        <strain evidence="9 10">ZM22</strain>
    </source>
</reference>
<dbReference type="PROSITE" id="PS01129">
    <property type="entry name" value="PSI_RLU"/>
    <property type="match status" value="1"/>
</dbReference>
<keyword evidence="4" id="KW-0694">RNA-binding</keyword>
<dbReference type="CDD" id="cd00165">
    <property type="entry name" value="S4"/>
    <property type="match status" value="1"/>
</dbReference>
<evidence type="ECO:0000313" key="9">
    <source>
        <dbReference type="EMBL" id="WHS64036.1"/>
    </source>
</evidence>
<dbReference type="PROSITE" id="PS50889">
    <property type="entry name" value="S4"/>
    <property type="match status" value="1"/>
</dbReference>
<dbReference type="SUPFAM" id="SSF55120">
    <property type="entry name" value="Pseudouridine synthase"/>
    <property type="match status" value="1"/>
</dbReference>
<feature type="compositionally biased region" description="Acidic residues" evidence="6">
    <location>
        <begin position="32"/>
        <end position="45"/>
    </location>
</feature>
<dbReference type="Proteomes" id="UP001240697">
    <property type="component" value="Chromosome"/>
</dbReference>
<evidence type="ECO:0000313" key="10">
    <source>
        <dbReference type="Proteomes" id="UP001240697"/>
    </source>
</evidence>
<feature type="compositionally biased region" description="Polar residues" evidence="6">
    <location>
        <begin position="1"/>
        <end position="31"/>
    </location>
</feature>
<feature type="domain" description="RNA-binding S4" evidence="8">
    <location>
        <begin position="65"/>
        <end position="111"/>
    </location>
</feature>
<evidence type="ECO:0000256" key="3">
    <source>
        <dbReference type="ARBA" id="ARBA00036882"/>
    </source>
</evidence>
<dbReference type="NCBIfam" id="TIGR00005">
    <property type="entry name" value="rluA_subfam"/>
    <property type="match status" value="1"/>
</dbReference>
<comment type="catalytic activity">
    <reaction evidence="3">
        <text>uridine(1911/1915/1917) in 23S rRNA = pseudouridine(1911/1915/1917) in 23S rRNA</text>
        <dbReference type="Rhea" id="RHEA:42524"/>
        <dbReference type="Rhea" id="RHEA-COMP:10097"/>
        <dbReference type="Rhea" id="RHEA-COMP:10098"/>
        <dbReference type="ChEBI" id="CHEBI:65314"/>
        <dbReference type="ChEBI" id="CHEBI:65315"/>
        <dbReference type="EC" id="5.4.99.23"/>
    </reaction>
</comment>
<dbReference type="CDD" id="cd02869">
    <property type="entry name" value="PseudoU_synth_RluA_like"/>
    <property type="match status" value="1"/>
</dbReference>
<proteinExistence type="inferred from homology"/>
<feature type="domain" description="Pseudouridine synthase RsuA/RluA-like" evidence="7">
    <location>
        <begin position="140"/>
        <end position="296"/>
    </location>
</feature>
<feature type="region of interest" description="Disordered" evidence="6">
    <location>
        <begin position="1"/>
        <end position="50"/>
    </location>
</feature>
<evidence type="ECO:0000256" key="1">
    <source>
        <dbReference type="ARBA" id="ARBA00010876"/>
    </source>
</evidence>
<dbReference type="Pfam" id="PF00849">
    <property type="entry name" value="PseudoU_synth_2"/>
    <property type="match status" value="1"/>
</dbReference>
<dbReference type="Gene3D" id="3.30.2350.10">
    <property type="entry name" value="Pseudouridine synthase"/>
    <property type="match status" value="1"/>
</dbReference>
<dbReference type="PANTHER" id="PTHR21600">
    <property type="entry name" value="MITOCHONDRIAL RNA PSEUDOURIDINE SYNTHASE"/>
    <property type="match status" value="1"/>
</dbReference>
<evidence type="ECO:0000259" key="7">
    <source>
        <dbReference type="Pfam" id="PF00849"/>
    </source>
</evidence>
<evidence type="ECO:0000256" key="6">
    <source>
        <dbReference type="SAM" id="MobiDB-lite"/>
    </source>
</evidence>
<comment type="similarity">
    <text evidence="1 5">Belongs to the pseudouridine synthase RluA family.</text>
</comment>
<keyword evidence="10" id="KW-1185">Reference proteome</keyword>
<dbReference type="PANTHER" id="PTHR21600:SF44">
    <property type="entry name" value="RIBOSOMAL LARGE SUBUNIT PSEUDOURIDINE SYNTHASE D"/>
    <property type="match status" value="1"/>
</dbReference>
<dbReference type="InterPro" id="IPR006224">
    <property type="entry name" value="PsdUridine_synth_RluA-like_CS"/>
</dbReference>
<dbReference type="InterPro" id="IPR002942">
    <property type="entry name" value="S4_RNA-bd"/>
</dbReference>
<dbReference type="RefSeq" id="WP_283485186.1">
    <property type="nucleotide sequence ID" value="NZ_CP125947.1"/>
</dbReference>
<dbReference type="EMBL" id="CP125947">
    <property type="protein sequence ID" value="WHS64036.1"/>
    <property type="molecule type" value="Genomic_DNA"/>
</dbReference>
<sequence length="363" mass="40025">MAGQRKQASQAPAPQGLVSSDAQNMTRSADQNWDESSEEAVDDPELGSPEVEQRELVVSTEHHGQRADKVLAQGVSEFSRSYLQQLLADGAVTLNGKVLLKPSAKVAVGDLLRVEMRPTQQSMAFQPEAMDLQVVYEDDDLLVINKPAGLVVHPAPGNWTGTLLNGLLARDEKARQVPRAGIVHRLDKDTSGLMVVARNRSTMDALIKMIAARDVSRQYLAIAHKEWGARKRREVNAPIGRDPRNRLRMAVVDLNLHPGKQAQTDFDWLAGDASHTLVRCTLHTGRTHQIRVHMASLGHPLIADTLYGGHPEGGLERQALHAFRLAFEHPVSRKPLVLYAQPPQDMAAALDLWGLRYNPPESL</sequence>
<dbReference type="Gene3D" id="3.10.290.10">
    <property type="entry name" value="RNA-binding S4 domain"/>
    <property type="match status" value="1"/>
</dbReference>
<dbReference type="InterPro" id="IPR050188">
    <property type="entry name" value="RluA_PseudoU_synthase"/>
</dbReference>
<dbReference type="SUPFAM" id="SSF55174">
    <property type="entry name" value="Alpha-L RNA-binding motif"/>
    <property type="match status" value="1"/>
</dbReference>
<dbReference type="Pfam" id="PF01479">
    <property type="entry name" value="S4"/>
    <property type="match status" value="1"/>
</dbReference>
<name>A0ABY8SNG3_9BURK</name>
<evidence type="ECO:0000256" key="5">
    <source>
        <dbReference type="RuleBase" id="RU362028"/>
    </source>
</evidence>
<gene>
    <name evidence="9" type="ORF">QMY55_16175</name>
</gene>
<dbReference type="InterPro" id="IPR006225">
    <property type="entry name" value="PsdUridine_synth_RluC/D"/>
</dbReference>
<organism evidence="9 10">
    <name type="scientific">Comamonas resistens</name>
    <dbReference type="NCBI Taxonomy" id="3046670"/>
    <lineage>
        <taxon>Bacteria</taxon>
        <taxon>Pseudomonadati</taxon>
        <taxon>Pseudomonadota</taxon>
        <taxon>Betaproteobacteria</taxon>
        <taxon>Burkholderiales</taxon>
        <taxon>Comamonadaceae</taxon>
        <taxon>Comamonas</taxon>
    </lineage>
</organism>
<comment type="function">
    <text evidence="5">Responsible for synthesis of pseudouridine from uracil.</text>
</comment>
<dbReference type="GO" id="GO:0016853">
    <property type="term" value="F:isomerase activity"/>
    <property type="evidence" value="ECO:0007669"/>
    <property type="project" value="UniProtKB-KW"/>
</dbReference>
<dbReference type="InterPro" id="IPR036986">
    <property type="entry name" value="S4_RNA-bd_sf"/>
</dbReference>
<dbReference type="InterPro" id="IPR006145">
    <property type="entry name" value="PsdUridine_synth_RsuA/RluA"/>
</dbReference>
<comment type="catalytic activity">
    <reaction evidence="5">
        <text>a uridine in RNA = a pseudouridine in RNA</text>
        <dbReference type="Rhea" id="RHEA:48348"/>
        <dbReference type="Rhea" id="RHEA-COMP:12068"/>
        <dbReference type="Rhea" id="RHEA-COMP:12069"/>
        <dbReference type="ChEBI" id="CHEBI:65314"/>
        <dbReference type="ChEBI" id="CHEBI:65315"/>
    </reaction>
</comment>
<keyword evidence="2 5" id="KW-0413">Isomerase</keyword>
<dbReference type="InterPro" id="IPR020103">
    <property type="entry name" value="PsdUridine_synth_cat_dom_sf"/>
</dbReference>
<accession>A0ABY8SNG3</accession>
<dbReference type="EC" id="5.4.99.-" evidence="5"/>
<evidence type="ECO:0000256" key="4">
    <source>
        <dbReference type="PROSITE-ProRule" id="PRU00182"/>
    </source>
</evidence>